<evidence type="ECO:0000256" key="12">
    <source>
        <dbReference type="ARBA" id="ARBA00022982"/>
    </source>
</evidence>
<dbReference type="Pfam" id="PF00034">
    <property type="entry name" value="Cytochrom_C"/>
    <property type="match status" value="1"/>
</dbReference>
<dbReference type="EMBL" id="VIUW01000005">
    <property type="protein sequence ID" value="TWD13388.1"/>
    <property type="molecule type" value="Genomic_DNA"/>
</dbReference>
<dbReference type="GO" id="GO:0020037">
    <property type="term" value="F:heme binding"/>
    <property type="evidence" value="ECO:0007669"/>
    <property type="project" value="UniProtKB-UniRule"/>
</dbReference>
<dbReference type="Pfam" id="PF13442">
    <property type="entry name" value="Cytochrome_CBB3"/>
    <property type="match status" value="1"/>
</dbReference>
<gene>
    <name evidence="21" type="ORF">FB557_2789</name>
</gene>
<name>A0A560W6Z9_9MICO</name>
<keyword evidence="22" id="KW-1185">Reference proteome</keyword>
<reference evidence="21 22" key="1">
    <citation type="submission" date="2019-06" db="EMBL/GenBank/DDBJ databases">
        <title>Sequencing the genomes of 1000 actinobacteria strains.</title>
        <authorList>
            <person name="Klenk H.-P."/>
        </authorList>
    </citation>
    <scope>NUCLEOTIDE SEQUENCE [LARGE SCALE GENOMIC DNA]</scope>
    <source>
        <strain evidence="21 22">DSM 18935</strain>
    </source>
</reference>
<keyword evidence="12 17" id="KW-0249">Electron transport</keyword>
<dbReference type="InterPro" id="IPR036909">
    <property type="entry name" value="Cyt_c-like_dom_sf"/>
</dbReference>
<evidence type="ECO:0000256" key="2">
    <source>
        <dbReference type="ARBA" id="ARBA00012951"/>
    </source>
</evidence>
<dbReference type="EC" id="7.1.1.8" evidence="2 17"/>
<keyword evidence="4 17" id="KW-0813">Transport</keyword>
<proteinExistence type="predicted"/>
<comment type="catalytic activity">
    <reaction evidence="16 17">
        <text>a quinol + 2 Fe(III)-[cytochrome c](out) = a quinone + 2 Fe(II)-[cytochrome c](out) + 2 H(+)(out)</text>
        <dbReference type="Rhea" id="RHEA:11484"/>
        <dbReference type="Rhea" id="RHEA-COMP:10350"/>
        <dbReference type="Rhea" id="RHEA-COMP:14399"/>
        <dbReference type="ChEBI" id="CHEBI:15378"/>
        <dbReference type="ChEBI" id="CHEBI:24646"/>
        <dbReference type="ChEBI" id="CHEBI:29033"/>
        <dbReference type="ChEBI" id="CHEBI:29034"/>
        <dbReference type="ChEBI" id="CHEBI:132124"/>
        <dbReference type="EC" id="7.1.1.8"/>
    </reaction>
</comment>
<feature type="binding site" description="covalent" evidence="18">
    <location>
        <position position="167"/>
    </location>
    <ligand>
        <name>heme c</name>
        <dbReference type="ChEBI" id="CHEBI:61717"/>
        <label>2</label>
    </ligand>
</feature>
<evidence type="ECO:0000256" key="7">
    <source>
        <dbReference type="ARBA" id="ARBA00022660"/>
    </source>
</evidence>
<keyword evidence="7 17" id="KW-0679">Respiratory chain</keyword>
<keyword evidence="10" id="KW-0677">Repeat</keyword>
<keyword evidence="11 17" id="KW-1278">Translocase</keyword>
<evidence type="ECO:0000256" key="1">
    <source>
        <dbReference type="ARBA" id="ARBA00004651"/>
    </source>
</evidence>
<dbReference type="OrthoDB" id="9811281at2"/>
<dbReference type="GO" id="GO:0005506">
    <property type="term" value="F:iron ion binding"/>
    <property type="evidence" value="ECO:0007669"/>
    <property type="project" value="UniProtKB-UniRule"/>
</dbReference>
<evidence type="ECO:0000256" key="3">
    <source>
        <dbReference type="ARBA" id="ARBA00017819"/>
    </source>
</evidence>
<dbReference type="GO" id="GO:0005886">
    <property type="term" value="C:plasma membrane"/>
    <property type="evidence" value="ECO:0007669"/>
    <property type="project" value="UniProtKB-SubCell"/>
</dbReference>
<feature type="binding site" description="covalent" evidence="18">
    <location>
        <position position="170"/>
    </location>
    <ligand>
        <name>heme c</name>
        <dbReference type="ChEBI" id="CHEBI:61717"/>
        <label>2</label>
    </ligand>
</feature>
<evidence type="ECO:0000256" key="18">
    <source>
        <dbReference type="PIRSR" id="PIRSR000007-50"/>
    </source>
</evidence>
<feature type="binding site" description="axial binding residue" evidence="19">
    <location>
        <position position="171"/>
    </location>
    <ligand>
        <name>heme c</name>
        <dbReference type="ChEBI" id="CHEBI:61717"/>
        <label>2</label>
    </ligand>
    <ligandPart>
        <name>Fe</name>
        <dbReference type="ChEBI" id="CHEBI:18248"/>
    </ligandPart>
</feature>
<dbReference type="PIRSF" id="PIRSF000007">
    <property type="entry name" value="Ubiq_cycred_cyc"/>
    <property type="match status" value="1"/>
</dbReference>
<keyword evidence="6 17" id="KW-0349">Heme</keyword>
<evidence type="ECO:0000256" key="19">
    <source>
        <dbReference type="PIRSR" id="PIRSR000007-51"/>
    </source>
</evidence>
<accession>A0A560W6Z9</accession>
<comment type="subcellular location">
    <subcellularLocation>
        <location evidence="1 17">Cell membrane</location>
        <topology evidence="1 17">Multi-pass membrane protein</topology>
    </subcellularLocation>
</comment>
<comment type="subunit">
    <text evidence="17">The cytochrome bc1 complex is composed of a cytochrome b (QcrB), the Rieske iron-sulfur protein (QcrA) and a diheme cytochrome c (QcrC) subunit.</text>
</comment>
<dbReference type="PANTHER" id="PTHR33751">
    <property type="entry name" value="CBB3-TYPE CYTOCHROME C OXIDASE SUBUNIT FIXP"/>
    <property type="match status" value="1"/>
</dbReference>
<feature type="binding site" description="axial binding residue" evidence="19">
    <location>
        <position position="74"/>
    </location>
    <ligand>
        <name>heme c</name>
        <dbReference type="ChEBI" id="CHEBI:61717"/>
        <label>1</label>
    </ligand>
    <ligandPart>
        <name>Fe</name>
        <dbReference type="ChEBI" id="CHEBI:18248"/>
    </ligandPart>
</feature>
<evidence type="ECO:0000256" key="10">
    <source>
        <dbReference type="ARBA" id="ARBA00022737"/>
    </source>
</evidence>
<feature type="binding site" description="covalent" evidence="18">
    <location>
        <position position="70"/>
    </location>
    <ligand>
        <name>heme c</name>
        <dbReference type="ChEBI" id="CHEBI:61717"/>
        <label>1</label>
    </ligand>
</feature>
<dbReference type="PROSITE" id="PS51007">
    <property type="entry name" value="CYTC"/>
    <property type="match status" value="1"/>
</dbReference>
<dbReference type="InterPro" id="IPR009056">
    <property type="entry name" value="Cyt_c-like_dom"/>
</dbReference>
<evidence type="ECO:0000256" key="15">
    <source>
        <dbReference type="ARBA" id="ARBA00023136"/>
    </source>
</evidence>
<comment type="PTM">
    <text evidence="18">Binds 2 heme c groups covalently per subunit.</text>
</comment>
<evidence type="ECO:0000313" key="21">
    <source>
        <dbReference type="EMBL" id="TWD13388.1"/>
    </source>
</evidence>
<evidence type="ECO:0000313" key="22">
    <source>
        <dbReference type="Proteomes" id="UP000315628"/>
    </source>
</evidence>
<dbReference type="Proteomes" id="UP000315628">
    <property type="component" value="Unassembled WGS sequence"/>
</dbReference>
<evidence type="ECO:0000256" key="5">
    <source>
        <dbReference type="ARBA" id="ARBA00022475"/>
    </source>
</evidence>
<feature type="binding site" description="covalent" evidence="18">
    <location>
        <position position="73"/>
    </location>
    <ligand>
        <name>heme c</name>
        <dbReference type="ChEBI" id="CHEBI:61717"/>
        <label>1</label>
    </ligand>
</feature>
<comment type="caution">
    <text evidence="17">Lacks conserved residue(s) required for the propagation of feature annotation.</text>
</comment>
<keyword evidence="8 17" id="KW-0812">Transmembrane</keyword>
<evidence type="ECO:0000256" key="16">
    <source>
        <dbReference type="ARBA" id="ARBA00029351"/>
    </source>
</evidence>
<sequence length="274" mass="28343">MTPLTTTDEGRRLTRIDRRHPAALALLLMLGLILAGTVFAAVAPKTAEASAPAQSADVVEEGRELFVANCATCHGENGLGIKDVGPSLAGVGAASVDFQMETGRMPMAKPGVQAPRVEDVKFSDEQISAIAAYVASLGAGPAIPDEEYTDGSKGDAGKGGEIFRVNCAMCHNSAGAGGALTRGKYAPEVTGVEGKHIYEAMLTGPQSMPVFNDQNLTPEDKRDVIAYIEQQQEAGNPGGNPLGSLGPVPEGLFAWTIGIGLLITAAVWLGKKSA</sequence>
<protein>
    <recommendedName>
        <fullName evidence="3 17">Cytochrome bc1 complex cytochrome c subunit</fullName>
        <ecNumber evidence="2 17">7.1.1.8</ecNumber>
    </recommendedName>
</protein>
<feature type="domain" description="Cytochrome c" evidence="20">
    <location>
        <begin position="57"/>
        <end position="232"/>
    </location>
</feature>
<dbReference type="SUPFAM" id="SSF46626">
    <property type="entry name" value="Cytochrome c"/>
    <property type="match status" value="2"/>
</dbReference>
<keyword evidence="5 17" id="KW-1003">Cell membrane</keyword>
<evidence type="ECO:0000256" key="4">
    <source>
        <dbReference type="ARBA" id="ARBA00022448"/>
    </source>
</evidence>
<evidence type="ECO:0000256" key="14">
    <source>
        <dbReference type="ARBA" id="ARBA00023004"/>
    </source>
</evidence>
<keyword evidence="13 17" id="KW-1133">Transmembrane helix</keyword>
<dbReference type="PANTHER" id="PTHR33751:SF13">
    <property type="entry name" value="CYTOCHROME BC1 COMPLEX CYTOCHROME C SUBUNIT"/>
    <property type="match status" value="1"/>
</dbReference>
<evidence type="ECO:0000256" key="6">
    <source>
        <dbReference type="ARBA" id="ARBA00022617"/>
    </source>
</evidence>
<evidence type="ECO:0000256" key="13">
    <source>
        <dbReference type="ARBA" id="ARBA00022989"/>
    </source>
</evidence>
<keyword evidence="14 17" id="KW-0408">Iron</keyword>
<dbReference type="InterPro" id="IPR009152">
    <property type="entry name" value="bc1_cytC-su"/>
</dbReference>
<keyword evidence="15 17" id="KW-0472">Membrane</keyword>
<evidence type="ECO:0000259" key="20">
    <source>
        <dbReference type="PROSITE" id="PS51007"/>
    </source>
</evidence>
<organism evidence="21 22">
    <name type="scientific">Marihabitans asiaticum</name>
    <dbReference type="NCBI Taxonomy" id="415218"/>
    <lineage>
        <taxon>Bacteria</taxon>
        <taxon>Bacillati</taxon>
        <taxon>Actinomycetota</taxon>
        <taxon>Actinomycetes</taxon>
        <taxon>Micrococcales</taxon>
        <taxon>Intrasporangiaceae</taxon>
        <taxon>Marihabitans</taxon>
    </lineage>
</organism>
<evidence type="ECO:0000256" key="11">
    <source>
        <dbReference type="ARBA" id="ARBA00022967"/>
    </source>
</evidence>
<keyword evidence="9 17" id="KW-0479">Metal-binding</keyword>
<dbReference type="RefSeq" id="WP_144858188.1">
    <property type="nucleotide sequence ID" value="NZ_BAAAYT010000002.1"/>
</dbReference>
<dbReference type="Gene3D" id="1.10.760.10">
    <property type="entry name" value="Cytochrome c-like domain"/>
    <property type="match status" value="2"/>
</dbReference>
<evidence type="ECO:0000256" key="17">
    <source>
        <dbReference type="PIRNR" id="PIRNR000007"/>
    </source>
</evidence>
<feature type="transmembrane region" description="Helical" evidence="17">
    <location>
        <begin position="252"/>
        <end position="270"/>
    </location>
</feature>
<evidence type="ECO:0000256" key="9">
    <source>
        <dbReference type="ARBA" id="ARBA00022723"/>
    </source>
</evidence>
<comment type="caution">
    <text evidence="21">The sequence shown here is derived from an EMBL/GenBank/DDBJ whole genome shotgun (WGS) entry which is preliminary data.</text>
</comment>
<dbReference type="InterPro" id="IPR050597">
    <property type="entry name" value="Cytochrome_c_Oxidase_Subunit"/>
</dbReference>
<evidence type="ECO:0000256" key="8">
    <source>
        <dbReference type="ARBA" id="ARBA00022692"/>
    </source>
</evidence>
<dbReference type="AlphaFoldDB" id="A0A560W6Z9"/>
<dbReference type="GO" id="GO:0008121">
    <property type="term" value="F:quinol-cytochrome-c reductase activity"/>
    <property type="evidence" value="ECO:0007669"/>
    <property type="project" value="UniProtKB-UniRule"/>
</dbReference>